<keyword evidence="2" id="KW-0443">Lipid metabolism</keyword>
<evidence type="ECO:0000256" key="9">
    <source>
        <dbReference type="ARBA" id="ARBA00045705"/>
    </source>
</evidence>
<reference evidence="24 25" key="1">
    <citation type="journal article" date="2023" name="Mol. Biol. Evol.">
        <title>Genomics of Secondarily Temperate Adaptation in the Only Non-Antarctic Icefish.</title>
        <authorList>
            <person name="Rivera-Colon A.G."/>
            <person name="Rayamajhi N."/>
            <person name="Minhas B.F."/>
            <person name="Madrigal G."/>
            <person name="Bilyk K.T."/>
            <person name="Yoon V."/>
            <person name="Hune M."/>
            <person name="Gregory S."/>
            <person name="Cheng C.H.C."/>
            <person name="Catchen J.M."/>
        </authorList>
    </citation>
    <scope>NUCLEOTIDE SEQUENCE [LARGE SCALE GENOMIC DNA]</scope>
    <source>
        <strain evidence="24">JC2023a</strain>
    </source>
</reference>
<dbReference type="Proteomes" id="UP001335648">
    <property type="component" value="Unassembled WGS sequence"/>
</dbReference>
<dbReference type="EC" id="1.1.1.141" evidence="4"/>
<dbReference type="EC" id="1.1.1.232" evidence="5"/>
<evidence type="ECO:0000256" key="3">
    <source>
        <dbReference type="ARBA" id="ARBA00023002"/>
    </source>
</evidence>
<evidence type="ECO:0000256" key="8">
    <source>
        <dbReference type="ARBA" id="ARBA00042026"/>
    </source>
</evidence>
<dbReference type="AlphaFoldDB" id="A0AAN8BPU8"/>
<dbReference type="CDD" id="cd05323">
    <property type="entry name" value="ADH_SDR_c_like"/>
    <property type="match status" value="1"/>
</dbReference>
<evidence type="ECO:0000256" key="6">
    <source>
        <dbReference type="ARBA" id="ARBA00040276"/>
    </source>
</evidence>
<keyword evidence="25" id="KW-1185">Reference proteome</keyword>
<evidence type="ECO:0000256" key="12">
    <source>
        <dbReference type="ARBA" id="ARBA00048008"/>
    </source>
</evidence>
<evidence type="ECO:0000256" key="5">
    <source>
        <dbReference type="ARBA" id="ARBA00039060"/>
    </source>
</evidence>
<evidence type="ECO:0000256" key="19">
    <source>
        <dbReference type="ARBA" id="ARBA00048739"/>
    </source>
</evidence>
<dbReference type="PROSITE" id="PS00061">
    <property type="entry name" value="ADH_SHORT"/>
    <property type="match status" value="1"/>
</dbReference>
<dbReference type="PANTHER" id="PTHR44229">
    <property type="entry name" value="15-HYDROXYPROSTAGLANDIN DEHYDROGENASE [NAD(+)]"/>
    <property type="match status" value="1"/>
</dbReference>
<evidence type="ECO:0000256" key="23">
    <source>
        <dbReference type="RuleBase" id="RU000363"/>
    </source>
</evidence>
<comment type="catalytic activity">
    <reaction evidence="22">
        <text>resolvin E1 + NAD(+) = 18-oxo-resolvin E1 + NADH + H(+)</text>
        <dbReference type="Rhea" id="RHEA:49244"/>
        <dbReference type="ChEBI" id="CHEBI:15378"/>
        <dbReference type="ChEBI" id="CHEBI:57540"/>
        <dbReference type="ChEBI" id="CHEBI:57945"/>
        <dbReference type="ChEBI" id="CHEBI:91000"/>
        <dbReference type="ChEBI" id="CHEBI:91001"/>
    </reaction>
    <physiologicalReaction direction="left-to-right" evidence="22">
        <dbReference type="Rhea" id="RHEA:49245"/>
    </physiologicalReaction>
</comment>
<comment type="catalytic activity">
    <reaction evidence="21">
        <text>(15S)-hydroxy-(5Z,8Z,11Z,13E)-eicosatetraenoate + NAD(+) = 15-oxo-(5Z,8Z,11Z,13E)-eicosatetraenoate + NADH + H(+)</text>
        <dbReference type="Rhea" id="RHEA:23260"/>
        <dbReference type="ChEBI" id="CHEBI:15378"/>
        <dbReference type="ChEBI" id="CHEBI:57409"/>
        <dbReference type="ChEBI" id="CHEBI:57410"/>
        <dbReference type="ChEBI" id="CHEBI:57540"/>
        <dbReference type="ChEBI" id="CHEBI:57945"/>
        <dbReference type="EC" id="1.1.1.232"/>
    </reaction>
    <physiologicalReaction direction="left-to-right" evidence="21">
        <dbReference type="Rhea" id="RHEA:23261"/>
    </physiologicalReaction>
</comment>
<comment type="function">
    <text evidence="9">Catalyzes the NAD-dependent dehydrogenation (oxidation) of a broad array of hydroxylated polyunsaturated fatty acids (mainly eicosanoids and docosanoids, including prostaglandins, lipoxins and resolvins), yielding their corresponding keto (oxo) metabolites. Decreases the levels of the pro-proliferative prostaglandins such as prostaglandin E2 (whose activity is increased in cancer because of an increase in the expression of cyclooxygenase 2) and generates oxo-fatty acid products that can profoundly influence cell function by abrogating pro-inflammatory cytokine expression. Converts resolvins E1, D1 and D2 to their oxo products, which represents a mode of resolvin inactivation. Resolvin E1 plays important roles during the resolution phase of acute inflammation, while resolvins D1 and D2 have a unique role in obesity-induced adipose inflammation.</text>
</comment>
<dbReference type="PRINTS" id="PR00080">
    <property type="entry name" value="SDRFAMILY"/>
</dbReference>
<evidence type="ECO:0000256" key="10">
    <source>
        <dbReference type="ARBA" id="ARBA00047325"/>
    </source>
</evidence>
<dbReference type="InterPro" id="IPR036291">
    <property type="entry name" value="NAD(P)-bd_dom_sf"/>
</dbReference>
<comment type="caution">
    <text evidence="24">The sequence shown here is derived from an EMBL/GenBank/DDBJ whole genome shotgun (WGS) entry which is preliminary data.</text>
</comment>
<keyword evidence="2" id="KW-0276">Fatty acid metabolism</keyword>
<dbReference type="SUPFAM" id="SSF51735">
    <property type="entry name" value="NAD(P)-binding Rossmann-fold domains"/>
    <property type="match status" value="1"/>
</dbReference>
<keyword evidence="3" id="KW-0560">Oxidoreductase</keyword>
<dbReference type="FunFam" id="3.40.50.720:FF:000149">
    <property type="entry name" value="15-hydroxyprostaglandin dehydrogenase [NAD(+)]"/>
    <property type="match status" value="1"/>
</dbReference>
<name>A0AAN8BPU8_9TELE</name>
<dbReference type="GO" id="GO:0005737">
    <property type="term" value="C:cytoplasm"/>
    <property type="evidence" value="ECO:0007669"/>
    <property type="project" value="TreeGrafter"/>
</dbReference>
<evidence type="ECO:0000256" key="4">
    <source>
        <dbReference type="ARBA" id="ARBA00038968"/>
    </source>
</evidence>
<evidence type="ECO:0000256" key="1">
    <source>
        <dbReference type="ARBA" id="ARBA00006484"/>
    </source>
</evidence>
<dbReference type="GO" id="GO:0006693">
    <property type="term" value="P:prostaglandin metabolic process"/>
    <property type="evidence" value="ECO:0007669"/>
    <property type="project" value="UniProtKB-KW"/>
</dbReference>
<evidence type="ECO:0000313" key="24">
    <source>
        <dbReference type="EMBL" id="KAK5887803.1"/>
    </source>
</evidence>
<evidence type="ECO:0000256" key="14">
    <source>
        <dbReference type="ARBA" id="ARBA00048144"/>
    </source>
</evidence>
<evidence type="ECO:0000256" key="2">
    <source>
        <dbReference type="ARBA" id="ARBA00022501"/>
    </source>
</evidence>
<evidence type="ECO:0000256" key="16">
    <source>
        <dbReference type="ARBA" id="ARBA00048393"/>
    </source>
</evidence>
<evidence type="ECO:0000256" key="21">
    <source>
        <dbReference type="ARBA" id="ARBA00049151"/>
    </source>
</evidence>
<dbReference type="EMBL" id="JAULUE010002058">
    <property type="protein sequence ID" value="KAK5887803.1"/>
    <property type="molecule type" value="Genomic_DNA"/>
</dbReference>
<dbReference type="InterPro" id="IPR020904">
    <property type="entry name" value="Sc_DH/Rdtase_CS"/>
</dbReference>
<comment type="catalytic activity">
    <reaction evidence="16">
        <text>resolvin D2 + NAD(+) = 7-oxoresolvin D2 + NADH + H(+)</text>
        <dbReference type="Rhea" id="RHEA:53584"/>
        <dbReference type="ChEBI" id="CHEBI:15378"/>
        <dbReference type="ChEBI" id="CHEBI:57540"/>
        <dbReference type="ChEBI" id="CHEBI:57945"/>
        <dbReference type="ChEBI" id="CHEBI:133367"/>
        <dbReference type="ChEBI" id="CHEBI:137497"/>
    </reaction>
    <physiologicalReaction direction="left-to-right" evidence="16">
        <dbReference type="Rhea" id="RHEA:53585"/>
    </physiologicalReaction>
</comment>
<evidence type="ECO:0000256" key="18">
    <source>
        <dbReference type="ARBA" id="ARBA00048611"/>
    </source>
</evidence>
<organism evidence="24 25">
    <name type="scientific">Champsocephalus esox</name>
    <name type="common">pike icefish</name>
    <dbReference type="NCBI Taxonomy" id="159716"/>
    <lineage>
        <taxon>Eukaryota</taxon>
        <taxon>Metazoa</taxon>
        <taxon>Chordata</taxon>
        <taxon>Craniata</taxon>
        <taxon>Vertebrata</taxon>
        <taxon>Euteleostomi</taxon>
        <taxon>Actinopterygii</taxon>
        <taxon>Neopterygii</taxon>
        <taxon>Teleostei</taxon>
        <taxon>Neoteleostei</taxon>
        <taxon>Acanthomorphata</taxon>
        <taxon>Eupercaria</taxon>
        <taxon>Perciformes</taxon>
        <taxon>Notothenioidei</taxon>
        <taxon>Channichthyidae</taxon>
        <taxon>Champsocephalus</taxon>
    </lineage>
</organism>
<dbReference type="PRINTS" id="PR00081">
    <property type="entry name" value="GDHRDH"/>
</dbReference>
<keyword evidence="2" id="KW-0644">Prostaglandin metabolism</keyword>
<dbReference type="Pfam" id="PF00106">
    <property type="entry name" value="adh_short"/>
    <property type="match status" value="1"/>
</dbReference>
<evidence type="ECO:0000256" key="22">
    <source>
        <dbReference type="ARBA" id="ARBA00049188"/>
    </source>
</evidence>
<accession>A0AAN8BPU8</accession>
<gene>
    <name evidence="24" type="ORF">CesoFtcFv8_016372</name>
</gene>
<comment type="catalytic activity">
    <reaction evidence="17">
        <text>lipoxin A4 + NAD(+) = 15-oxo-(5S,6R)-dihydroxy-(7E,9E,11Z,13E)-eicosatetraenoate + NADH + H(+)</text>
        <dbReference type="Rhea" id="RHEA:41572"/>
        <dbReference type="ChEBI" id="CHEBI:15378"/>
        <dbReference type="ChEBI" id="CHEBI:57540"/>
        <dbReference type="ChEBI" id="CHEBI:57945"/>
        <dbReference type="ChEBI" id="CHEBI:67026"/>
        <dbReference type="ChEBI" id="CHEBI:78311"/>
    </reaction>
    <physiologicalReaction direction="left-to-right" evidence="17">
        <dbReference type="Rhea" id="RHEA:41573"/>
    </physiologicalReaction>
</comment>
<comment type="catalytic activity">
    <reaction evidence="12">
        <text>14-hydroxy-(4Z,7Z,10Z,12E,16Z,19Z)-docosahexaenoate + NAD(+) = 14-oxo-(4Z,7Z,10Z,12E,16Z,19Z)-docosahexaenoate + NADH + H(+)</text>
        <dbReference type="Rhea" id="RHEA:48952"/>
        <dbReference type="ChEBI" id="CHEBI:15378"/>
        <dbReference type="ChEBI" id="CHEBI:57540"/>
        <dbReference type="ChEBI" id="CHEBI:57945"/>
        <dbReference type="ChEBI" id="CHEBI:90866"/>
        <dbReference type="ChEBI" id="CHEBI:90867"/>
    </reaction>
    <physiologicalReaction direction="left-to-right" evidence="12">
        <dbReference type="Rhea" id="RHEA:48953"/>
    </physiologicalReaction>
</comment>
<evidence type="ECO:0000256" key="13">
    <source>
        <dbReference type="ARBA" id="ARBA00048140"/>
    </source>
</evidence>
<comment type="catalytic activity">
    <reaction evidence="10">
        <text>prostaglandin E1 + NAD(+) = 15-oxoprostaglandin E1 + NADH + H(+)</text>
        <dbReference type="Rhea" id="RHEA:16477"/>
        <dbReference type="ChEBI" id="CHEBI:15378"/>
        <dbReference type="ChEBI" id="CHEBI:57397"/>
        <dbReference type="ChEBI" id="CHEBI:57401"/>
        <dbReference type="ChEBI" id="CHEBI:57540"/>
        <dbReference type="ChEBI" id="CHEBI:57945"/>
    </reaction>
    <physiologicalReaction direction="left-to-right" evidence="10">
        <dbReference type="Rhea" id="RHEA:16478"/>
    </physiologicalReaction>
</comment>
<evidence type="ECO:0000256" key="11">
    <source>
        <dbReference type="ARBA" id="ARBA00047672"/>
    </source>
</evidence>
<dbReference type="GO" id="GO:0016404">
    <property type="term" value="F:15-hydroxyprostaglandin dehydrogenase (NAD+) activity"/>
    <property type="evidence" value="ECO:0007669"/>
    <property type="project" value="UniProtKB-EC"/>
</dbReference>
<evidence type="ECO:0000313" key="25">
    <source>
        <dbReference type="Proteomes" id="UP001335648"/>
    </source>
</evidence>
<comment type="catalytic activity">
    <reaction evidence="13">
        <text>15-oxo-(5S,6R)-dihydroxy-(7E,9E,11Z)-eicosatrienoate + NADH + H(+) = (5S,6R,15S)-trihydroxy-(7E,9E,11Z)-eicosatrienoate + NAD(+)</text>
        <dbReference type="Rhea" id="RHEA:41596"/>
        <dbReference type="ChEBI" id="CHEBI:15378"/>
        <dbReference type="ChEBI" id="CHEBI:57540"/>
        <dbReference type="ChEBI" id="CHEBI:57945"/>
        <dbReference type="ChEBI" id="CHEBI:78325"/>
        <dbReference type="ChEBI" id="CHEBI:78329"/>
    </reaction>
    <physiologicalReaction direction="left-to-right" evidence="13">
        <dbReference type="Rhea" id="RHEA:41597"/>
    </physiologicalReaction>
</comment>
<evidence type="ECO:0000256" key="17">
    <source>
        <dbReference type="ARBA" id="ARBA00048535"/>
    </source>
</evidence>
<comment type="catalytic activity">
    <reaction evidence="15">
        <text>resolvin D1 + NAD(+) = 17-oxoresolvin D1 + NADH + H(+)</text>
        <dbReference type="Rhea" id="RHEA:50128"/>
        <dbReference type="ChEBI" id="CHEBI:15378"/>
        <dbReference type="ChEBI" id="CHEBI:57540"/>
        <dbReference type="ChEBI" id="CHEBI:57945"/>
        <dbReference type="ChEBI" id="CHEBI:132079"/>
        <dbReference type="ChEBI" id="CHEBI:132081"/>
    </reaction>
    <physiologicalReaction direction="left-to-right" evidence="15">
        <dbReference type="Rhea" id="RHEA:50129"/>
    </physiologicalReaction>
</comment>
<evidence type="ECO:0000256" key="7">
    <source>
        <dbReference type="ARBA" id="ARBA00041812"/>
    </source>
</evidence>
<dbReference type="PANTHER" id="PTHR44229:SF5">
    <property type="entry name" value="15-HYDROXYPROSTAGLANDIN DEHYDROGENASE [NAD(+)]"/>
    <property type="match status" value="1"/>
</dbReference>
<protein>
    <recommendedName>
        <fullName evidence="6">15-hydroxyprostaglandin dehydrogenase [NAD(+)]</fullName>
        <ecNumber evidence="4">1.1.1.141</ecNumber>
        <ecNumber evidence="5">1.1.1.232</ecNumber>
    </recommendedName>
    <alternativeName>
        <fullName evidence="8">Eicosanoid/docosanoid dehydrogenase [NAD(+)]</fullName>
    </alternativeName>
    <alternativeName>
        <fullName evidence="7">Prostaglandin dehydrogenase 1</fullName>
    </alternativeName>
</protein>
<comment type="catalytic activity">
    <reaction evidence="19">
        <text>prostaglandin E2 + NAD(+) = 15-oxoprostaglandin E2 + NADH + H(+)</text>
        <dbReference type="Rhea" id="RHEA:11876"/>
        <dbReference type="ChEBI" id="CHEBI:15378"/>
        <dbReference type="ChEBI" id="CHEBI:57400"/>
        <dbReference type="ChEBI" id="CHEBI:57540"/>
        <dbReference type="ChEBI" id="CHEBI:57945"/>
        <dbReference type="ChEBI" id="CHEBI:606564"/>
        <dbReference type="EC" id="1.1.1.141"/>
    </reaction>
    <physiologicalReaction direction="left-to-right" evidence="19">
        <dbReference type="Rhea" id="RHEA:11877"/>
    </physiologicalReaction>
</comment>
<dbReference type="InterPro" id="IPR002347">
    <property type="entry name" value="SDR_fam"/>
</dbReference>
<comment type="catalytic activity">
    <reaction evidence="14">
        <text>(11R)-hydroxy-(5Z,8Z,12E,14Z)-eicosatetraenoate + NAD(+) = 11-oxo-(5Z,8Z,12E,14Z)-eicosatetraenoate + NADH + H(+)</text>
        <dbReference type="Rhea" id="RHEA:48640"/>
        <dbReference type="ChEBI" id="CHEBI:15378"/>
        <dbReference type="ChEBI" id="CHEBI:57540"/>
        <dbReference type="ChEBI" id="CHEBI:57945"/>
        <dbReference type="ChEBI" id="CHEBI:78836"/>
        <dbReference type="ChEBI" id="CHEBI:90697"/>
    </reaction>
    <physiologicalReaction direction="left-to-right" evidence="14">
        <dbReference type="Rhea" id="RHEA:48641"/>
    </physiologicalReaction>
</comment>
<evidence type="ECO:0000256" key="20">
    <source>
        <dbReference type="ARBA" id="ARBA00048921"/>
    </source>
</evidence>
<dbReference type="Gene3D" id="3.40.50.720">
    <property type="entry name" value="NAD(P)-binding Rossmann-like Domain"/>
    <property type="match status" value="1"/>
</dbReference>
<comment type="catalytic activity">
    <reaction evidence="20">
        <text>resolvin D2 + NAD(+) = 16-oxoresolvin D2 + NADH + H(+)</text>
        <dbReference type="Rhea" id="RHEA:53588"/>
        <dbReference type="ChEBI" id="CHEBI:15378"/>
        <dbReference type="ChEBI" id="CHEBI:57540"/>
        <dbReference type="ChEBI" id="CHEBI:57945"/>
        <dbReference type="ChEBI" id="CHEBI:133367"/>
        <dbReference type="ChEBI" id="CHEBI:137498"/>
    </reaction>
    <physiologicalReaction direction="left-to-right" evidence="20">
        <dbReference type="Rhea" id="RHEA:53589"/>
    </physiologicalReaction>
</comment>
<sequence length="271" mass="29063">MALNGKIAIVTGAAQGIGKAITELLLQNGAKVALLDTNTTKGESLKEALDQLYGEQSTLFLHCNVESEEQIKAAFQKTLATFGRIDILCNNAGILNEVEWEKTISINLVAVVRFTYLALEHMNKMTGGQGGVIVNTASMAGLGPAKSCPLYTASKHGVVGFTRAMAAASTAAGYGVRFNTVCPGCVQTELLTSLSNKLGQFSKLADEFQKNAEKSTLTVSEVADCLIELVTDETKNGEALQIRYNGKKYMTFPVFPVTRIIQSDQQNKATN</sequence>
<comment type="catalytic activity">
    <reaction evidence="18">
        <text>prostaglandin A1 + NAD(+) = 15-oxo-prostaglandin A1 + NADH + H(+)</text>
        <dbReference type="Rhea" id="RHEA:41263"/>
        <dbReference type="ChEBI" id="CHEBI:15378"/>
        <dbReference type="ChEBI" id="CHEBI:57398"/>
        <dbReference type="ChEBI" id="CHEBI:57540"/>
        <dbReference type="ChEBI" id="CHEBI:57945"/>
        <dbReference type="ChEBI" id="CHEBI:85072"/>
    </reaction>
    <physiologicalReaction direction="left-to-right" evidence="18">
        <dbReference type="Rhea" id="RHEA:41264"/>
    </physiologicalReaction>
</comment>
<comment type="catalytic activity">
    <reaction evidence="11">
        <text>resolvin D1 + NAD(+) = 8-oxoresolvin D1 + NADH + H(+)</text>
        <dbReference type="Rhea" id="RHEA:50124"/>
        <dbReference type="ChEBI" id="CHEBI:15378"/>
        <dbReference type="ChEBI" id="CHEBI:57540"/>
        <dbReference type="ChEBI" id="CHEBI:57945"/>
        <dbReference type="ChEBI" id="CHEBI:132079"/>
        <dbReference type="ChEBI" id="CHEBI:132080"/>
    </reaction>
    <physiologicalReaction direction="left-to-right" evidence="11">
        <dbReference type="Rhea" id="RHEA:50125"/>
    </physiologicalReaction>
</comment>
<comment type="similarity">
    <text evidence="1 23">Belongs to the short-chain dehydrogenases/reductases (SDR) family.</text>
</comment>
<dbReference type="GO" id="GO:0047034">
    <property type="term" value="F:15-hydroxyicosatetraenoate dehydrogenase activity"/>
    <property type="evidence" value="ECO:0007669"/>
    <property type="project" value="UniProtKB-EC"/>
</dbReference>
<proteinExistence type="inferred from homology"/>
<evidence type="ECO:0000256" key="15">
    <source>
        <dbReference type="ARBA" id="ARBA00048170"/>
    </source>
</evidence>